<reference evidence="2" key="1">
    <citation type="submission" date="2021-01" db="EMBL/GenBank/DDBJ databases">
        <authorList>
            <person name="Corre E."/>
            <person name="Pelletier E."/>
            <person name="Niang G."/>
            <person name="Scheremetjew M."/>
            <person name="Finn R."/>
            <person name="Kale V."/>
            <person name="Holt S."/>
            <person name="Cochrane G."/>
            <person name="Meng A."/>
            <person name="Brown T."/>
            <person name="Cohen L."/>
        </authorList>
    </citation>
    <scope>NUCLEOTIDE SEQUENCE</scope>
    <source>
        <strain evidence="2">CCMP127</strain>
    </source>
</reference>
<accession>A0A7S3L748</accession>
<sequence length="286" mass="32932">MTGLALTSHQISQQQQQQLENDLLSQLTEQELKWAARASYDYLDDPAPKDEKYAREFVQKFLRSTSDPEKALKRVQGALAFRQQIDVDGIRLAFDQSNKHTAPLKAQLENKSLYVQGYDKEGRSTYVFQTSKVREHDEEWTLKSHIYTLERALASSKAHDGTVNAMIDFKDFSLINNAPPLHIGKQFMTTFRDHYAGSVNQIFLLDAPSTFLVLWKVMKSFVGTKTRNKINFVNSSSTETEEHLTQLYDKEQLAPWMMQGGTNDRPFDLEEYLHKTSFNKSFGEKC</sequence>
<dbReference type="SMART" id="SM00516">
    <property type="entry name" value="SEC14"/>
    <property type="match status" value="1"/>
</dbReference>
<gene>
    <name evidence="2" type="ORF">ACOF00016_LOCUS9477</name>
</gene>
<dbReference type="GO" id="GO:0008526">
    <property type="term" value="F:phosphatidylinositol transfer activity"/>
    <property type="evidence" value="ECO:0007669"/>
    <property type="project" value="TreeGrafter"/>
</dbReference>
<organism evidence="2">
    <name type="scientific">Amphora coffeiformis</name>
    <dbReference type="NCBI Taxonomy" id="265554"/>
    <lineage>
        <taxon>Eukaryota</taxon>
        <taxon>Sar</taxon>
        <taxon>Stramenopiles</taxon>
        <taxon>Ochrophyta</taxon>
        <taxon>Bacillariophyta</taxon>
        <taxon>Bacillariophyceae</taxon>
        <taxon>Bacillariophycidae</taxon>
        <taxon>Thalassiophysales</taxon>
        <taxon>Catenulaceae</taxon>
        <taxon>Amphora</taxon>
    </lineage>
</organism>
<protein>
    <recommendedName>
        <fullName evidence="1">CRAL-TRIO domain-containing protein</fullName>
    </recommendedName>
</protein>
<dbReference type="Gene3D" id="3.40.525.10">
    <property type="entry name" value="CRAL-TRIO lipid binding domain"/>
    <property type="match status" value="1"/>
</dbReference>
<evidence type="ECO:0000313" key="2">
    <source>
        <dbReference type="EMBL" id="CAE0412208.1"/>
    </source>
</evidence>
<evidence type="ECO:0000259" key="1">
    <source>
        <dbReference type="PROSITE" id="PS50191"/>
    </source>
</evidence>
<dbReference type="InterPro" id="IPR036865">
    <property type="entry name" value="CRAL-TRIO_dom_sf"/>
</dbReference>
<dbReference type="InterPro" id="IPR052578">
    <property type="entry name" value="PI_Transfer_CRAL-TRIO"/>
</dbReference>
<dbReference type="InterPro" id="IPR001251">
    <property type="entry name" value="CRAL-TRIO_dom"/>
</dbReference>
<dbReference type="SUPFAM" id="SSF52087">
    <property type="entry name" value="CRAL/TRIO domain"/>
    <property type="match status" value="1"/>
</dbReference>
<dbReference type="Pfam" id="PF00650">
    <property type="entry name" value="CRAL_TRIO"/>
    <property type="match status" value="1"/>
</dbReference>
<dbReference type="PANTHER" id="PTHR45824">
    <property type="entry name" value="GH16843P"/>
    <property type="match status" value="1"/>
</dbReference>
<proteinExistence type="predicted"/>
<dbReference type="PANTHER" id="PTHR45824:SF29">
    <property type="entry name" value="GH16843P"/>
    <property type="match status" value="1"/>
</dbReference>
<dbReference type="PROSITE" id="PS50191">
    <property type="entry name" value="CRAL_TRIO"/>
    <property type="match status" value="1"/>
</dbReference>
<feature type="domain" description="CRAL-TRIO" evidence="1">
    <location>
        <begin position="101"/>
        <end position="266"/>
    </location>
</feature>
<dbReference type="AlphaFoldDB" id="A0A7S3L748"/>
<dbReference type="CDD" id="cd00170">
    <property type="entry name" value="SEC14"/>
    <property type="match status" value="1"/>
</dbReference>
<dbReference type="EMBL" id="HBIM01011457">
    <property type="protein sequence ID" value="CAE0412208.1"/>
    <property type="molecule type" value="Transcribed_RNA"/>
</dbReference>
<name>A0A7S3L748_9STRA</name>